<evidence type="ECO:0000256" key="2">
    <source>
        <dbReference type="ARBA" id="ARBA00022475"/>
    </source>
</evidence>
<gene>
    <name evidence="7" type="ORF">CYJ57_00545</name>
</gene>
<sequence length="124" mass="14060">MKIIEQLFFILLFSLIGEVVAVLLSPYIAVPGPVMGMLILFAALHFGWIKKSSIKMVGTWLTDNMAIFFVPAGVGLMTHFDTLQSIWWQLLLVVLITVIVLLICIGKFVQKFIRQHDQLEEVNE</sequence>
<organism evidence="7 8">
    <name type="scientific">Falseniella ignava</name>
    <dbReference type="NCBI Taxonomy" id="137730"/>
    <lineage>
        <taxon>Bacteria</taxon>
        <taxon>Bacillati</taxon>
        <taxon>Bacillota</taxon>
        <taxon>Bacilli</taxon>
        <taxon>Lactobacillales</taxon>
        <taxon>Aerococcaceae</taxon>
        <taxon>Falseniella</taxon>
    </lineage>
</organism>
<keyword evidence="3 6" id="KW-0812">Transmembrane</keyword>
<evidence type="ECO:0000256" key="4">
    <source>
        <dbReference type="ARBA" id="ARBA00022989"/>
    </source>
</evidence>
<feature type="transmembrane region" description="Helical" evidence="6">
    <location>
        <begin position="30"/>
        <end position="49"/>
    </location>
</feature>
<dbReference type="AlphaFoldDB" id="A0A2I1K562"/>
<dbReference type="EMBL" id="PKHE01000001">
    <property type="protein sequence ID" value="PKY90695.1"/>
    <property type="molecule type" value="Genomic_DNA"/>
</dbReference>
<evidence type="ECO:0000313" key="8">
    <source>
        <dbReference type="Proteomes" id="UP000234384"/>
    </source>
</evidence>
<dbReference type="PANTHER" id="PTHR33931:SF2">
    <property type="entry name" value="HOLIN-LIKE PROTEIN CIDA"/>
    <property type="match status" value="1"/>
</dbReference>
<feature type="transmembrane region" description="Helical" evidence="6">
    <location>
        <begin position="86"/>
        <end position="109"/>
    </location>
</feature>
<dbReference type="PANTHER" id="PTHR33931">
    <property type="entry name" value="HOLIN-LIKE PROTEIN CIDA-RELATED"/>
    <property type="match status" value="1"/>
</dbReference>
<dbReference type="GO" id="GO:0005886">
    <property type="term" value="C:plasma membrane"/>
    <property type="evidence" value="ECO:0007669"/>
    <property type="project" value="UniProtKB-SubCell"/>
</dbReference>
<keyword evidence="4 6" id="KW-1133">Transmembrane helix</keyword>
<evidence type="ECO:0000256" key="1">
    <source>
        <dbReference type="ARBA" id="ARBA00004651"/>
    </source>
</evidence>
<reference evidence="7 8" key="1">
    <citation type="submission" date="2017-12" db="EMBL/GenBank/DDBJ databases">
        <title>Phylogenetic diversity of female urinary microbiome.</title>
        <authorList>
            <person name="Thomas-White K."/>
            <person name="Wolfe A.J."/>
        </authorList>
    </citation>
    <scope>NUCLEOTIDE SEQUENCE [LARGE SCALE GENOMIC DNA]</scope>
    <source>
        <strain evidence="7 8">UMB0898</strain>
    </source>
</reference>
<name>A0A2I1K562_9LACT</name>
<comment type="subcellular location">
    <subcellularLocation>
        <location evidence="1">Cell membrane</location>
        <topology evidence="1">Multi-pass membrane protein</topology>
    </subcellularLocation>
</comment>
<evidence type="ECO:0000313" key="7">
    <source>
        <dbReference type="EMBL" id="PKY90695.1"/>
    </source>
</evidence>
<comment type="caution">
    <text evidence="7">The sequence shown here is derived from an EMBL/GenBank/DDBJ whole genome shotgun (WGS) entry which is preliminary data.</text>
</comment>
<feature type="transmembrane region" description="Helical" evidence="6">
    <location>
        <begin position="61"/>
        <end position="80"/>
    </location>
</feature>
<dbReference type="Pfam" id="PF03788">
    <property type="entry name" value="LrgA"/>
    <property type="match status" value="1"/>
</dbReference>
<evidence type="ECO:0000256" key="3">
    <source>
        <dbReference type="ARBA" id="ARBA00022692"/>
    </source>
</evidence>
<dbReference type="Proteomes" id="UP000234384">
    <property type="component" value="Unassembled WGS sequence"/>
</dbReference>
<dbReference type="InterPro" id="IPR005538">
    <property type="entry name" value="LrgA/CidA"/>
</dbReference>
<accession>A0A2I1K562</accession>
<keyword evidence="5 6" id="KW-0472">Membrane</keyword>
<proteinExistence type="predicted"/>
<protein>
    <submittedName>
        <fullName evidence="7">CidA/LrgA family protein</fullName>
    </submittedName>
</protein>
<keyword evidence="2" id="KW-1003">Cell membrane</keyword>
<evidence type="ECO:0000256" key="6">
    <source>
        <dbReference type="SAM" id="Phobius"/>
    </source>
</evidence>
<dbReference type="RefSeq" id="WP_101953659.1">
    <property type="nucleotide sequence ID" value="NZ_PKHE01000001.1"/>
</dbReference>
<evidence type="ECO:0000256" key="5">
    <source>
        <dbReference type="ARBA" id="ARBA00023136"/>
    </source>
</evidence>
<dbReference type="OrthoDB" id="3176438at2"/>
<feature type="transmembrane region" description="Helical" evidence="6">
    <location>
        <begin position="7"/>
        <end position="24"/>
    </location>
</feature>